<feature type="region of interest" description="Disordered" evidence="12">
    <location>
        <begin position="1"/>
        <end position="38"/>
    </location>
</feature>
<keyword evidence="7" id="KW-0479">Metal-binding</keyword>
<evidence type="ECO:0000256" key="4">
    <source>
        <dbReference type="ARBA" id="ARBA00022478"/>
    </source>
</evidence>
<dbReference type="CDD" id="cd04190">
    <property type="entry name" value="Chitin_synth_C"/>
    <property type="match status" value="1"/>
</dbReference>
<feature type="region of interest" description="Disordered" evidence="12">
    <location>
        <begin position="899"/>
        <end position="918"/>
    </location>
</feature>
<dbReference type="EMBL" id="JAFCIX010000022">
    <property type="protein sequence ID" value="KAH6600996.1"/>
    <property type="molecule type" value="Genomic_DNA"/>
</dbReference>
<dbReference type="Proteomes" id="UP001648503">
    <property type="component" value="Unassembled WGS sequence"/>
</dbReference>
<evidence type="ECO:0000256" key="10">
    <source>
        <dbReference type="ARBA" id="ARBA00023180"/>
    </source>
</evidence>
<feature type="compositionally biased region" description="Basic and acidic residues" evidence="12">
    <location>
        <begin position="1923"/>
        <end position="1936"/>
    </location>
</feature>
<dbReference type="InterPro" id="IPR007641">
    <property type="entry name" value="RNA_pol_Rpb2_7"/>
</dbReference>
<evidence type="ECO:0000259" key="21">
    <source>
        <dbReference type="Pfam" id="PF22997"/>
    </source>
</evidence>
<feature type="domain" description="RNA polymerase Rpb2" evidence="16">
    <location>
        <begin position="221"/>
        <end position="407"/>
    </location>
</feature>
<keyword evidence="6 11" id="KW-0548">Nucleotidyltransferase</keyword>
<keyword evidence="3" id="KW-1003">Cell membrane</keyword>
<evidence type="ECO:0000256" key="2">
    <source>
        <dbReference type="ARBA" id="ARBA00006835"/>
    </source>
</evidence>
<dbReference type="InterPro" id="IPR007647">
    <property type="entry name" value="RNA_pol_Rpb2_5"/>
</dbReference>
<feature type="region of interest" description="Disordered" evidence="12">
    <location>
        <begin position="1252"/>
        <end position="1291"/>
    </location>
</feature>
<evidence type="ECO:0000256" key="13">
    <source>
        <dbReference type="SAM" id="Phobius"/>
    </source>
</evidence>
<evidence type="ECO:0000313" key="23">
    <source>
        <dbReference type="Proteomes" id="UP001648503"/>
    </source>
</evidence>
<accession>A0ABQ8FQK5</accession>
<comment type="catalytic activity">
    <reaction evidence="11">
        <text>RNA(n) + a ribonucleoside 5'-triphosphate = RNA(n+1) + diphosphate</text>
        <dbReference type="Rhea" id="RHEA:21248"/>
        <dbReference type="Rhea" id="RHEA-COMP:14527"/>
        <dbReference type="Rhea" id="RHEA-COMP:17342"/>
        <dbReference type="ChEBI" id="CHEBI:33019"/>
        <dbReference type="ChEBI" id="CHEBI:61557"/>
        <dbReference type="ChEBI" id="CHEBI:140395"/>
        <dbReference type="EC" id="2.7.7.6"/>
    </reaction>
</comment>
<evidence type="ECO:0000256" key="3">
    <source>
        <dbReference type="ARBA" id="ARBA00022475"/>
    </source>
</evidence>
<gene>
    <name evidence="22" type="ORF">BASA50_001890</name>
</gene>
<dbReference type="EC" id="2.7.7.6" evidence="11"/>
<feature type="compositionally biased region" description="Low complexity" evidence="12">
    <location>
        <begin position="1280"/>
        <end position="1291"/>
    </location>
</feature>
<feature type="transmembrane region" description="Helical" evidence="13">
    <location>
        <begin position="2384"/>
        <end position="2407"/>
    </location>
</feature>
<dbReference type="InterPro" id="IPR007645">
    <property type="entry name" value="RNA_pol_Rpb2_3"/>
</dbReference>
<dbReference type="InterPro" id="IPR007120">
    <property type="entry name" value="DNA-dir_RNAP_su2_dom"/>
</dbReference>
<evidence type="ECO:0000313" key="22">
    <source>
        <dbReference type="EMBL" id="KAH6600996.1"/>
    </source>
</evidence>
<dbReference type="SUPFAM" id="SSF64484">
    <property type="entry name" value="beta and beta-prime subunits of DNA dependent RNA-polymerase"/>
    <property type="match status" value="1"/>
</dbReference>
<feature type="transmembrane region" description="Helical" evidence="13">
    <location>
        <begin position="2464"/>
        <end position="2489"/>
    </location>
</feature>
<feature type="region of interest" description="Disordered" evidence="12">
    <location>
        <begin position="1369"/>
        <end position="1543"/>
    </location>
</feature>
<dbReference type="Gene3D" id="3.90.1110.10">
    <property type="entry name" value="RNA polymerase Rpb2, domain 2"/>
    <property type="match status" value="1"/>
</dbReference>
<dbReference type="PROSITE" id="PS01166">
    <property type="entry name" value="RNA_POL_BETA"/>
    <property type="match status" value="1"/>
</dbReference>
<feature type="region of interest" description="Disordered" evidence="12">
    <location>
        <begin position="1333"/>
        <end position="1353"/>
    </location>
</feature>
<feature type="domain" description="RNA polymerase Rpb2" evidence="20">
    <location>
        <begin position="669"/>
        <end position="728"/>
    </location>
</feature>
<keyword evidence="5 11" id="KW-0808">Transferase</keyword>
<dbReference type="Pfam" id="PF04567">
    <property type="entry name" value="RNA_pol_Rpb2_5"/>
    <property type="match status" value="1"/>
</dbReference>
<reference evidence="22 23" key="1">
    <citation type="submission" date="2021-02" db="EMBL/GenBank/DDBJ databases">
        <title>Variation within the Batrachochytrium salamandrivorans European outbreak.</title>
        <authorList>
            <person name="Kelly M."/>
            <person name="Pasmans F."/>
            <person name="Shea T.P."/>
            <person name="Munoz J.F."/>
            <person name="Carranza S."/>
            <person name="Cuomo C.A."/>
            <person name="Martel A."/>
        </authorList>
    </citation>
    <scope>NUCLEOTIDE SEQUENCE [LARGE SCALE GENOMIC DNA]</scope>
    <source>
        <strain evidence="22 23">AMFP18/2</strain>
    </source>
</reference>
<dbReference type="Pfam" id="PF04563">
    <property type="entry name" value="RNA_pol_Rpb2_1"/>
    <property type="match status" value="1"/>
</dbReference>
<keyword evidence="23" id="KW-1185">Reference proteome</keyword>
<feature type="transmembrane region" description="Helical" evidence="13">
    <location>
        <begin position="1611"/>
        <end position="1633"/>
    </location>
</feature>
<protein>
    <recommendedName>
        <fullName evidence="11">DNA-directed RNA polymerase subunit beta</fullName>
        <ecNumber evidence="11">2.7.7.6</ecNumber>
    </recommendedName>
</protein>
<sequence>MNATQMRSNGHPSLAMPLPEHKTISKGKGSSLFSTDMHGRDDMRYEGKKLTDPINTAEDKWRLLPAFLQTKGLVKQHLDSFNYFLETEIKLIVQANAKVDSDIDPHFFLRFLDIRIKPPQAEDIQKGVSYELTPHECRLRDITYAGTICVDIEYVRGKQVIVKRNIEIGRMPIMLKSARCVLTNKSPDEIADLGECPLDPGGYFIIRGVEKVILIQEQLSKNRIIVETDRVGCICSNVTSSTHEKKSKTVVVYGKTGKVFLKHNSLTADVPAIVIMKAMGVESDREIAELICGDDLEYLALFSPSLEEGASLKIGTQTQALEYIGAKVKVTFKTNRIGIRRDWVEEARDLLATTVLAHVPVDADDNGALNFRPKAIYVALMVRRTLQAVKEGGIVDDRDFIGNKRLELAGQLLSLLFEDLFKSWISAIKRAVDTQLKRTNRTSQYDAAAAVSQTSRFITDGMFRAISSGNWNVKRFKMERAGVTQVLSRLSYVSALGMLTRISSQFEKTRKVSGPRSLQTSQWGMICPSDTPEGEACGLIKNLALMTHITTDTDDTSLRKLAFVLGTEDINLVSGSDLYATPETFLVFLNGVIMGVHRNAEQFVQDLRKLRRAGRISAYVSIYRTVSQRTINISSDGGRVTRPLIIVERGVPKVNEEDIRGIIHGIIRFDDLVSRGKIEYLDTNEETDSDIAVYEKEILWSPTTNLRSGKSNPVLLDQPNTTHLEIAPFTILGAVAGLIPYPHHNQSPRNTYQCAMGKQAIGTIAYNQLTRIDTLLYLMVYPNHPMVRTRTIEMIGFDKLPAGQNATVAVMSYSGYDIEDALVLNKASVDRGYGRCQVMRKSSTMIKSYPNQTFDRLADPALDPVTGQVQERYDILDDDGICAVGERVYPNQIIINKQSPTETSPRVTAPAGGSDDEGTTQMLGRAVDPLSIPFKNTPMSFKYPGDAVIDQVLLTTNEEDQTLIKVLVRQTRRPELGDKFSSRHGQKGVCGIIVSQEDMPFAENGVVPDVIMNPHGFPSRMTVGKMIELLAGKAGLFVGKVQYGTAFGGSKVEDMSRILVENGYSYSGKDVLTSGITGEPLQAYIFFGPVYYQKLKHMVMDKMHARSRGPRATLTRQPTEGRSRDGGLRVGEMERDCLIGHGASSLLIERLLYSSDAYDVEVCSDCGIVGAWQGYCPFCKSRSGVVSVKMPYACKLLFQELMSMNVVPRVQVDDLKDMPPALPTYTANLLKYSQTNSSVASIDEIIVHHTSHRTTQLQEVEDKEDEEEDKVEPLSPYAMQPPTHTHSPHQTTAALELLQQRPSHSPFQHYQRPASSSSSPIQTLLLLQPLSYSTESKSEPKPKPEPKPEPEPKLELVSTAAIMAASACPPPMSKLRAPTITSNSSNAFDGNNHSDYNSHDNTRNGRITNQNNINDYDPDYTNGISKYSSPPPAFQPQQQQKSQSPKPQFQSHHPPISYNDNSSYTPHNGSGMPQHMRPQLQPASRPAQIPPVSNHVFAMHPNPASPLSPKHTQPIVYPQQQQMGAPNASSRGLVGKAPSTNLFRNSRSNLKADVHNAENGQPTSRFATLLNRTTGRLNKNRDRDLLNRIYGEERDLLAKKNETNHRRYHPWRFASIMCTCCLPACLLSACGMSNPLIRQAFREKLTLCILIMLSMLVVVFLAVGMPLTICSSMPRFDYTNLTASTNFFTVRGSAYEMIPGKSHANLVPRMFPNVPNDEMIGSDLSFLFPIIPEKSACTKLLGASYKRFKCILPATWPNPLSGKYIEACHDSPSMFGKYLRFTNYIGEVYVDYDKVQQSKTLLVYSNTVLDISRLEENPNVLGKKFHDLVLENLGHDATRAFVLAGFKQEAECLREIFHVATVDATPIGCNASLITVYAGFISTVSIVLLKFVVALYFAFVIGWRMGDRPRKDSARGLAARTPWNKDKPLQSHRLDKGTPQPNRLNLSPNPTNGQYQKRDMLPNGGGHGYDSLSEERKSESSLSIDSVDAAVDSAIIGPSINSDPSLLRTLILIPCFSESEESLSKTLDSIVDSEYPISHKTILVVADGLIKGAGNLRMTHEYLIGMMEMDRRFSNDTGSNGEPSSYSYVSIGEGKKRKNYARVYAGWYIHSSFRTKATDKGGRGKQKPPRNAGELPKRVPIIVVNKVGIDEERLPQNMSNRPGCRGKRDSQVLLMNFLSVVMTDGRMSELEFELFYKLWKITGVHPANYETVLMVDADTVISRDSISHMVASLTADPRIIGICGETKIANKFESWVTMIQVYEYYISHHYSKAFESMFGSVTCLPGCFSMYRITSLTSSGASIPILAHTTLIDQYAENIVETLHRKNLLLLGEDRYLSCLLLKLFPRRQLVYTPRAICQTTVPVSFKVLLSQRRRWINSTIHNLLELLMVNTLCGTLCVSMQFVIFMELVGTVTMPAAVLLLGFLVIQAIFTKIVSFISILFLISMIFLPPILVLITSRRIEQFFWFLVYILALPIWQFILPLYAFWHFDDFTWGSTRKLHDQEDNVRHRRTSLAPGQFDALGIRELPWREWVAVRRRERRAYLQPNHMVKGASNNMQGRPFERTPPQYSQHT</sequence>
<feature type="domain" description="RNA polymerase Rpb2" evidence="19">
    <location>
        <begin position="587"/>
        <end position="648"/>
    </location>
</feature>
<evidence type="ECO:0000256" key="5">
    <source>
        <dbReference type="ARBA" id="ARBA00022679"/>
    </source>
</evidence>
<evidence type="ECO:0000256" key="11">
    <source>
        <dbReference type="RuleBase" id="RU363031"/>
    </source>
</evidence>
<dbReference type="InterPro" id="IPR014724">
    <property type="entry name" value="RNA_pol_RPB2_OB-fold"/>
</dbReference>
<evidence type="ECO:0000259" key="20">
    <source>
        <dbReference type="Pfam" id="PF04567"/>
    </source>
</evidence>
<feature type="compositionally biased region" description="Polar residues" evidence="12">
    <location>
        <begin position="1379"/>
        <end position="1395"/>
    </location>
</feature>
<organism evidence="22 23">
    <name type="scientific">Batrachochytrium salamandrivorans</name>
    <dbReference type="NCBI Taxonomy" id="1357716"/>
    <lineage>
        <taxon>Eukaryota</taxon>
        <taxon>Fungi</taxon>
        <taxon>Fungi incertae sedis</taxon>
        <taxon>Chytridiomycota</taxon>
        <taxon>Chytridiomycota incertae sedis</taxon>
        <taxon>Chytridiomycetes</taxon>
        <taxon>Rhizophydiales</taxon>
        <taxon>Rhizophydiales incertae sedis</taxon>
        <taxon>Batrachochytrium</taxon>
    </lineage>
</organism>
<keyword evidence="13" id="KW-0812">Transmembrane</keyword>
<dbReference type="Gene3D" id="3.90.1800.10">
    <property type="entry name" value="RNA polymerase alpha subunit dimerisation domain"/>
    <property type="match status" value="1"/>
</dbReference>
<keyword evidence="13" id="KW-1133">Transmembrane helix</keyword>
<evidence type="ECO:0000256" key="8">
    <source>
        <dbReference type="ARBA" id="ARBA00022833"/>
    </source>
</evidence>
<feature type="compositionally biased region" description="Basic and acidic residues" evidence="12">
    <location>
        <begin position="1336"/>
        <end position="1353"/>
    </location>
</feature>
<comment type="subcellular location">
    <subcellularLocation>
        <location evidence="1">Cell membrane</location>
        <topology evidence="1">Multi-pass membrane protein</topology>
    </subcellularLocation>
</comment>
<dbReference type="PANTHER" id="PTHR20856">
    <property type="entry name" value="DNA-DIRECTED RNA POLYMERASE I SUBUNIT 2"/>
    <property type="match status" value="1"/>
</dbReference>
<evidence type="ECO:0000259" key="17">
    <source>
        <dbReference type="Pfam" id="PF04563"/>
    </source>
</evidence>
<dbReference type="Pfam" id="PF04560">
    <property type="entry name" value="RNA_pol_Rpb2_7"/>
    <property type="match status" value="1"/>
</dbReference>
<evidence type="ECO:0000259" key="18">
    <source>
        <dbReference type="Pfam" id="PF04565"/>
    </source>
</evidence>
<evidence type="ECO:0000259" key="15">
    <source>
        <dbReference type="Pfam" id="PF04560"/>
    </source>
</evidence>
<feature type="compositionally biased region" description="Polar residues" evidence="12">
    <location>
        <begin position="1458"/>
        <end position="1468"/>
    </location>
</feature>
<dbReference type="Pfam" id="PF03142">
    <property type="entry name" value="Chitin_synth_2"/>
    <property type="match status" value="1"/>
</dbReference>
<dbReference type="InterPro" id="IPR007642">
    <property type="entry name" value="RNA_pol_Rpb2_2"/>
</dbReference>
<feature type="region of interest" description="Disordered" evidence="12">
    <location>
        <begin position="2116"/>
        <end position="2135"/>
    </location>
</feature>
<feature type="compositionally biased region" description="Polar residues" evidence="12">
    <location>
        <begin position="1939"/>
        <end position="1955"/>
    </location>
</feature>
<dbReference type="InterPro" id="IPR015712">
    <property type="entry name" value="DNA-dir_RNA_pol_su2"/>
</dbReference>
<feature type="compositionally biased region" description="Polar residues" evidence="12">
    <location>
        <begin position="1"/>
        <end position="11"/>
    </location>
</feature>
<dbReference type="InterPro" id="IPR029044">
    <property type="entry name" value="Nucleotide-diphossugar_trans"/>
</dbReference>
<dbReference type="CDD" id="cd00653">
    <property type="entry name" value="RNA_pol_B_RPB2"/>
    <property type="match status" value="1"/>
</dbReference>
<feature type="region of interest" description="Disordered" evidence="12">
    <location>
        <begin position="2551"/>
        <end position="2573"/>
    </location>
</feature>
<feature type="domain" description="Chitin synthase 4-like" evidence="21">
    <location>
        <begin position="1788"/>
        <end position="1860"/>
    </location>
</feature>
<dbReference type="Gene3D" id="2.40.270.10">
    <property type="entry name" value="DNA-directed RNA polymerase, subunit 2, domain 6"/>
    <property type="match status" value="1"/>
</dbReference>
<dbReference type="Gene3D" id="2.40.50.150">
    <property type="match status" value="1"/>
</dbReference>
<evidence type="ECO:0000256" key="6">
    <source>
        <dbReference type="ARBA" id="ARBA00022695"/>
    </source>
</evidence>
<evidence type="ECO:0000256" key="1">
    <source>
        <dbReference type="ARBA" id="ARBA00004651"/>
    </source>
</evidence>
<evidence type="ECO:0000259" key="16">
    <source>
        <dbReference type="Pfam" id="PF04561"/>
    </source>
</evidence>
<dbReference type="Pfam" id="PF04561">
    <property type="entry name" value="RNA_pol_Rpb2_2"/>
    <property type="match status" value="1"/>
</dbReference>
<dbReference type="InterPro" id="IPR054295">
    <property type="entry name" value="CHS4-like_dom"/>
</dbReference>
<comment type="function">
    <text evidence="11">DNA-dependent RNA polymerase catalyzes the transcription of DNA into RNA using the four ribonucleoside triphosphates as substrates.</text>
</comment>
<feature type="transmembrane region" description="Helical" evidence="13">
    <location>
        <begin position="2438"/>
        <end position="2458"/>
    </location>
</feature>
<evidence type="ECO:0000256" key="7">
    <source>
        <dbReference type="ARBA" id="ARBA00022723"/>
    </source>
</evidence>
<dbReference type="InterPro" id="IPR007646">
    <property type="entry name" value="RNA_pol_Rpb2_4"/>
</dbReference>
<dbReference type="InterPro" id="IPR037034">
    <property type="entry name" value="RNA_pol_Rpb2_2_sf"/>
</dbReference>
<dbReference type="Pfam" id="PF22997">
    <property type="entry name" value="CHS4"/>
    <property type="match status" value="1"/>
</dbReference>
<feature type="region of interest" description="Disordered" evidence="12">
    <location>
        <begin position="1107"/>
        <end position="1127"/>
    </location>
</feature>
<dbReference type="InterPro" id="IPR037033">
    <property type="entry name" value="DNA-dir_RNAP_su2_hyb_sf"/>
</dbReference>
<feature type="transmembrane region" description="Helical" evidence="13">
    <location>
        <begin position="1645"/>
        <end position="1667"/>
    </location>
</feature>
<feature type="compositionally biased region" description="Low complexity" evidence="12">
    <location>
        <begin position="1435"/>
        <end position="1455"/>
    </location>
</feature>
<proteinExistence type="inferred from homology"/>
<evidence type="ECO:0000256" key="9">
    <source>
        <dbReference type="ARBA" id="ARBA00023163"/>
    </source>
</evidence>
<feature type="transmembrane region" description="Helical" evidence="13">
    <location>
        <begin position="1876"/>
        <end position="1901"/>
    </location>
</feature>
<feature type="domain" description="DNA-directed RNA polymerase subunit 2 hybrid-binding" evidence="14">
    <location>
        <begin position="735"/>
        <end position="1124"/>
    </location>
</feature>
<dbReference type="Pfam" id="PF04565">
    <property type="entry name" value="RNA_pol_Rpb2_3"/>
    <property type="match status" value="1"/>
</dbReference>
<name>A0ABQ8FQK5_9FUNG</name>
<dbReference type="Pfam" id="PF00562">
    <property type="entry name" value="RNA_pol_Rpb2_6"/>
    <property type="match status" value="1"/>
</dbReference>
<feature type="compositionally biased region" description="Acidic residues" evidence="12">
    <location>
        <begin position="1259"/>
        <end position="1270"/>
    </location>
</feature>
<keyword evidence="4 11" id="KW-0240">DNA-directed RNA polymerase</keyword>
<feature type="transmembrane region" description="Helical" evidence="13">
    <location>
        <begin position="2413"/>
        <end position="2431"/>
    </location>
</feature>
<feature type="domain" description="RNA polymerase beta subunit protrusion" evidence="17">
    <location>
        <begin position="72"/>
        <end position="444"/>
    </location>
</feature>
<feature type="compositionally biased region" description="Polar residues" evidence="12">
    <location>
        <begin position="1404"/>
        <end position="1414"/>
    </location>
</feature>
<dbReference type="SUPFAM" id="SSF53448">
    <property type="entry name" value="Nucleotide-diphospho-sugar transferases"/>
    <property type="match status" value="1"/>
</dbReference>
<evidence type="ECO:0000256" key="12">
    <source>
        <dbReference type="SAM" id="MobiDB-lite"/>
    </source>
</evidence>
<keyword evidence="10" id="KW-0325">Glycoprotein</keyword>
<comment type="caution">
    <text evidence="22">The sequence shown here is derived from an EMBL/GenBank/DDBJ whole genome shotgun (WGS) entry which is preliminary data.</text>
</comment>
<comment type="similarity">
    <text evidence="2 11">Belongs to the RNA polymerase beta chain family.</text>
</comment>
<keyword evidence="8" id="KW-0862">Zinc</keyword>
<evidence type="ECO:0000259" key="19">
    <source>
        <dbReference type="Pfam" id="PF04566"/>
    </source>
</evidence>
<feature type="region of interest" description="Disordered" evidence="12">
    <location>
        <begin position="1915"/>
        <end position="1975"/>
    </location>
</feature>
<dbReference type="InterPro" id="IPR007644">
    <property type="entry name" value="RNA_pol_bsu_protrusion"/>
</dbReference>
<dbReference type="Pfam" id="PF04566">
    <property type="entry name" value="RNA_pol_Rpb2_4"/>
    <property type="match status" value="1"/>
</dbReference>
<keyword evidence="9 11" id="KW-0804">Transcription</keyword>
<keyword evidence="13" id="KW-0472">Membrane</keyword>
<dbReference type="Gene3D" id="3.90.1100.10">
    <property type="match status" value="1"/>
</dbReference>
<dbReference type="InterPro" id="IPR007121">
    <property type="entry name" value="RNA_pol_bsu_CS"/>
</dbReference>
<feature type="compositionally biased region" description="Polar residues" evidence="12">
    <location>
        <begin position="1518"/>
        <end position="1530"/>
    </location>
</feature>
<feature type="domain" description="RNA polymerase Rpb2" evidence="18">
    <location>
        <begin position="485"/>
        <end position="549"/>
    </location>
</feature>
<feature type="domain" description="RNA polymerase Rpb2" evidence="15">
    <location>
        <begin position="1126"/>
        <end position="1211"/>
    </location>
</feature>
<evidence type="ECO:0000259" key="14">
    <source>
        <dbReference type="Pfam" id="PF00562"/>
    </source>
</evidence>